<dbReference type="FunFam" id="1.10.20.10:FF:000015">
    <property type="entry name" value="Transcription initiation factor TFIID subunit 4B"/>
    <property type="match status" value="1"/>
</dbReference>
<accession>A0A9F5N7S3</accession>
<keyword evidence="3" id="KW-0597">Phosphoprotein</keyword>
<reference evidence="11" key="1">
    <citation type="submission" date="2025-08" db="UniProtKB">
        <authorList>
            <consortium name="RefSeq"/>
        </authorList>
    </citation>
    <scope>IDENTIFICATION</scope>
    <source>
        <tissue evidence="11">Liver</tissue>
    </source>
</reference>
<keyword evidence="4" id="KW-0805">Transcription regulation</keyword>
<dbReference type="GO" id="GO:0016251">
    <property type="term" value="F:RNA polymerase II general transcription initiation factor activity"/>
    <property type="evidence" value="ECO:0007669"/>
    <property type="project" value="TreeGrafter"/>
</dbReference>
<evidence type="ECO:0000256" key="6">
    <source>
        <dbReference type="ARBA" id="ARBA00023242"/>
    </source>
</evidence>
<dbReference type="InterPro" id="IPR037249">
    <property type="entry name" value="TAFH/NHR1_dom_sf"/>
</dbReference>
<evidence type="ECO:0000259" key="9">
    <source>
        <dbReference type="PROSITE" id="PS51119"/>
    </source>
</evidence>
<dbReference type="KEGG" id="pbi:103062849"/>
<gene>
    <name evidence="11" type="primary">TAF4B</name>
</gene>
<dbReference type="FunFam" id="1.20.120.1110:FF:000002">
    <property type="entry name" value="Transcription initiation factor TFIID subunit 4B"/>
    <property type="match status" value="1"/>
</dbReference>
<evidence type="ECO:0000256" key="1">
    <source>
        <dbReference type="ARBA" id="ARBA00004123"/>
    </source>
</evidence>
<dbReference type="Pfam" id="PF05236">
    <property type="entry name" value="TAF4"/>
    <property type="match status" value="1"/>
</dbReference>
<evidence type="ECO:0000256" key="8">
    <source>
        <dbReference type="SAM" id="MobiDB-lite"/>
    </source>
</evidence>
<evidence type="ECO:0000256" key="5">
    <source>
        <dbReference type="ARBA" id="ARBA00023163"/>
    </source>
</evidence>
<keyword evidence="5" id="KW-0804">Transcription</keyword>
<dbReference type="CTD" id="6875"/>
<dbReference type="PANTHER" id="PTHR15138">
    <property type="entry name" value="TRANSCRIPTION INITIATION FACTOR TFIID SUBUNIT 4"/>
    <property type="match status" value="1"/>
</dbReference>
<dbReference type="SMART" id="SM00549">
    <property type="entry name" value="TAFH"/>
    <property type="match status" value="1"/>
</dbReference>
<dbReference type="InterPro" id="IPR009072">
    <property type="entry name" value="Histone-fold"/>
</dbReference>
<evidence type="ECO:0000256" key="4">
    <source>
        <dbReference type="ARBA" id="ARBA00023015"/>
    </source>
</evidence>
<organism evidence="10 11">
    <name type="scientific">Python bivittatus</name>
    <name type="common">Burmese python</name>
    <name type="synonym">Python molurus bivittatus</name>
    <dbReference type="NCBI Taxonomy" id="176946"/>
    <lineage>
        <taxon>Eukaryota</taxon>
        <taxon>Metazoa</taxon>
        <taxon>Chordata</taxon>
        <taxon>Craniata</taxon>
        <taxon>Vertebrata</taxon>
        <taxon>Euteleostomi</taxon>
        <taxon>Lepidosauria</taxon>
        <taxon>Squamata</taxon>
        <taxon>Bifurcata</taxon>
        <taxon>Unidentata</taxon>
        <taxon>Episquamata</taxon>
        <taxon>Toxicofera</taxon>
        <taxon>Serpentes</taxon>
        <taxon>Henophidia</taxon>
        <taxon>Pythonidae</taxon>
        <taxon>Python</taxon>
    </lineage>
</organism>
<evidence type="ECO:0000256" key="2">
    <source>
        <dbReference type="ARBA" id="ARBA00006178"/>
    </source>
</evidence>
<evidence type="ECO:0000256" key="7">
    <source>
        <dbReference type="SAM" id="Coils"/>
    </source>
</evidence>
<dbReference type="GO" id="GO:0006357">
    <property type="term" value="P:regulation of transcription by RNA polymerase II"/>
    <property type="evidence" value="ECO:0007669"/>
    <property type="project" value="UniProtKB-ARBA"/>
</dbReference>
<dbReference type="GO" id="GO:0046982">
    <property type="term" value="F:protein heterodimerization activity"/>
    <property type="evidence" value="ECO:0007669"/>
    <property type="project" value="InterPro"/>
</dbReference>
<dbReference type="InterPro" id="IPR045144">
    <property type="entry name" value="TAF4"/>
</dbReference>
<dbReference type="PROSITE" id="PS51119">
    <property type="entry name" value="TAFH"/>
    <property type="match status" value="1"/>
</dbReference>
<dbReference type="SUPFAM" id="SSF158553">
    <property type="entry name" value="TAFH domain-like"/>
    <property type="match status" value="1"/>
</dbReference>
<feature type="domain" description="TAFH" evidence="9">
    <location>
        <begin position="284"/>
        <end position="381"/>
    </location>
</feature>
<dbReference type="GO" id="GO:0003677">
    <property type="term" value="F:DNA binding"/>
    <property type="evidence" value="ECO:0007669"/>
    <property type="project" value="TreeGrafter"/>
</dbReference>
<dbReference type="GeneID" id="103062849"/>
<keyword evidence="7" id="KW-0175">Coiled coil</keyword>
<dbReference type="Pfam" id="PF07531">
    <property type="entry name" value="TAFH"/>
    <property type="match status" value="1"/>
</dbReference>
<protein>
    <submittedName>
        <fullName evidence="11">Transcription initiation factor TFIID subunit 4B</fullName>
    </submittedName>
</protein>
<comment type="subcellular location">
    <subcellularLocation>
        <location evidence="1">Nucleus</location>
    </subcellularLocation>
</comment>
<dbReference type="Gene3D" id="1.20.120.1110">
    <property type="entry name" value="TAFH/NHR1 domain"/>
    <property type="match status" value="1"/>
</dbReference>
<sequence>MTTPPVAATAVLGRVMAPGPPEHAALAADPPVNAASGIQEPQAVLPAQRTVPSAACPAIPAGSAARFVLNPVGTKLPLSLVPSFVPQPRVLPAPVEGRLALPTPVQQLPKSSYRGARQPAPPSGGPKPAQTTTVQLPANFQIPQGMILVRSNTGQLMLIPQQALLQAQSQASNNTNVRCSIPPDTPTIKIQPVQSSGTQVLKVLTAPVKTLSWATHSVTSTVKKPAIIQSVASTNIASTTKSLIAGSSAKPPISDSPMLTFTSKPVPETAGPTVTQAVSCTEMLENVKKCKNFLATLIKLASSGPQAHQMGQNVKKLVQSLLEAKIEPEEFTKELYVELKSSPQPYLVPFLKKSLLALRQLMPNTETFIQQCLQQSLPQTASSTYPTASSTSSTVADSTPVTTVSFQSATPVPSSPLQMSSPQASVSVPCMAMTSGSESLPLVEPACALAAGAFSYQDDNSMLSTQLVGRINTTKTMQLASTKTETATLQVVKPDCSPTVSSAILTTPSSMKSATSTVMTSLEAAKLVLTTTATSATSVTTTLQSVVPIAGAPIAIRVAHPNSVLPQPIRTSQAVKVKQLVVQQPAGSTLKNVAKHQQVSTLPIVNKLCEKIPLNAFIQSRHPPAGSIVKQITLAGNKILSLEASPVQRNKIRESGTTSFREEDDINDVASMAGVNLNEEHACILASSSEAVSSVRCPCPEKLLLSSEELQKLILKKGKRHDIMEVNSDVLNLISHATQERLRGLLEKLTLIAQHRMRTYKGSDKYILSNDTRAQLQFLEQLDQVEKRRRDEEEKEKLFRAAKSRCNKEDPEQLRLKQKAKEMQQLEFAQMQQREANRAALEALGPRKKRPLDSSISVSGLEGFNRSSGLAKPSLWPRITRICLRDLIFCLEQEKERKHSLVLYRALLK</sequence>
<dbReference type="RefSeq" id="XP_025033488.1">
    <property type="nucleotide sequence ID" value="XM_025177720.1"/>
</dbReference>
<name>A0A9F5N7S3_PYTBI</name>
<evidence type="ECO:0000256" key="3">
    <source>
        <dbReference type="ARBA" id="ARBA00022553"/>
    </source>
</evidence>
<feature type="region of interest" description="Disordered" evidence="8">
    <location>
        <begin position="101"/>
        <end position="132"/>
    </location>
</feature>
<dbReference type="GO" id="GO:0006367">
    <property type="term" value="P:transcription initiation at RNA polymerase II promoter"/>
    <property type="evidence" value="ECO:0007669"/>
    <property type="project" value="TreeGrafter"/>
</dbReference>
<evidence type="ECO:0000313" key="11">
    <source>
        <dbReference type="RefSeq" id="XP_025033488.1"/>
    </source>
</evidence>
<dbReference type="Gene3D" id="1.10.20.10">
    <property type="entry name" value="Histone, subunit A"/>
    <property type="match status" value="1"/>
</dbReference>
<dbReference type="AlphaFoldDB" id="A0A9F5N7S3"/>
<evidence type="ECO:0000313" key="10">
    <source>
        <dbReference type="Proteomes" id="UP000695026"/>
    </source>
</evidence>
<dbReference type="Proteomes" id="UP000695026">
    <property type="component" value="Unplaced"/>
</dbReference>
<proteinExistence type="inferred from homology"/>
<dbReference type="InterPro" id="IPR003894">
    <property type="entry name" value="TAFH_NHR1"/>
</dbReference>
<feature type="coiled-coil region" evidence="7">
    <location>
        <begin position="775"/>
        <end position="802"/>
    </location>
</feature>
<keyword evidence="10" id="KW-1185">Reference proteome</keyword>
<dbReference type="PANTHER" id="PTHR15138:SF17">
    <property type="entry name" value="TRANSCRIPTION INITIATION FACTOR TFIID SUBUNIT 4B"/>
    <property type="match status" value="1"/>
</dbReference>
<dbReference type="GO" id="GO:0005669">
    <property type="term" value="C:transcription factor TFIID complex"/>
    <property type="evidence" value="ECO:0007669"/>
    <property type="project" value="InterPro"/>
</dbReference>
<dbReference type="OrthoDB" id="21060at2759"/>
<keyword evidence="6" id="KW-0539">Nucleus</keyword>
<dbReference type="CDD" id="cd08045">
    <property type="entry name" value="HFD_TAF4"/>
    <property type="match status" value="1"/>
</dbReference>
<dbReference type="InterPro" id="IPR007900">
    <property type="entry name" value="TAF4_C"/>
</dbReference>
<comment type="similarity">
    <text evidence="2">Belongs to the TAF4 family.</text>
</comment>
<dbReference type="SUPFAM" id="SSF47113">
    <property type="entry name" value="Histone-fold"/>
    <property type="match status" value="1"/>
</dbReference>
<dbReference type="OMA" id="PQMGQNV"/>